<dbReference type="EMBL" id="BLZA01000030">
    <property type="protein sequence ID" value="GHJ88555.1"/>
    <property type="molecule type" value="Genomic_DNA"/>
</dbReference>
<evidence type="ECO:0000256" key="1">
    <source>
        <dbReference type="SAM" id="MobiDB-lite"/>
    </source>
</evidence>
<organism evidence="3 4">
    <name type="scientific">Naganishia liquefaciens</name>
    <dbReference type="NCBI Taxonomy" id="104408"/>
    <lineage>
        <taxon>Eukaryota</taxon>
        <taxon>Fungi</taxon>
        <taxon>Dikarya</taxon>
        <taxon>Basidiomycota</taxon>
        <taxon>Agaricomycotina</taxon>
        <taxon>Tremellomycetes</taxon>
        <taxon>Filobasidiales</taxon>
        <taxon>Filobasidiaceae</taxon>
        <taxon>Naganishia</taxon>
    </lineage>
</organism>
<feature type="region of interest" description="Disordered" evidence="1">
    <location>
        <begin position="135"/>
        <end position="170"/>
    </location>
</feature>
<feature type="transmembrane region" description="Helical" evidence="2">
    <location>
        <begin position="21"/>
        <end position="43"/>
    </location>
</feature>
<sequence>MESAVARRGNRSSAISHFLSFVRTLSFIVGITLGFGAIFAGVWSKFLLPLLYSSFSARKAVTEQQLHAFRTIVTKLRRIRSNERIYGPIALIANQSDIGAEIHVRSDVDRSDTASQSSLPVAKLSDSLLIEEVPEDSSHQLARSGTSPTTDSNLSFLVTPTDDSPSPFTHLSESLTTLTLCMDATSTTRTSLLSTASSFTAQLNTQAFQFATRRPGAGGRMSGLDAGLVKAGADPNAVNPEKQGEEGGTVTVEDVKREIRGLKGLLLSRREFPHMKR</sequence>
<proteinExistence type="predicted"/>
<keyword evidence="2" id="KW-0812">Transmembrane</keyword>
<dbReference type="AlphaFoldDB" id="A0A8H3YG85"/>
<gene>
    <name evidence="3" type="ORF">NliqN6_4957</name>
</gene>
<dbReference type="Proteomes" id="UP000620104">
    <property type="component" value="Unassembled WGS sequence"/>
</dbReference>
<accession>A0A8H3YG85</accession>
<evidence type="ECO:0000256" key="2">
    <source>
        <dbReference type="SAM" id="Phobius"/>
    </source>
</evidence>
<reference evidence="3" key="1">
    <citation type="submission" date="2020-07" db="EMBL/GenBank/DDBJ databases">
        <title>Draft Genome Sequence of a Deep-Sea Yeast, Naganishia (Cryptococcus) liquefaciens strain N6.</title>
        <authorList>
            <person name="Han Y.W."/>
            <person name="Kajitani R."/>
            <person name="Morimoto H."/>
            <person name="Parhat M."/>
            <person name="Tsubouchi H."/>
            <person name="Bakenova O."/>
            <person name="Ogata M."/>
            <person name="Argunhan B."/>
            <person name="Aoki R."/>
            <person name="Kajiwara S."/>
            <person name="Itoh T."/>
            <person name="Iwasaki H."/>
        </authorList>
    </citation>
    <scope>NUCLEOTIDE SEQUENCE</scope>
    <source>
        <strain evidence="3">N6</strain>
    </source>
</reference>
<protein>
    <submittedName>
        <fullName evidence="3">Uncharacterized protein</fullName>
    </submittedName>
</protein>
<keyword evidence="4" id="KW-1185">Reference proteome</keyword>
<keyword evidence="2" id="KW-1133">Transmembrane helix</keyword>
<dbReference type="OrthoDB" id="441517at2759"/>
<feature type="compositionally biased region" description="Polar residues" evidence="1">
    <location>
        <begin position="139"/>
        <end position="167"/>
    </location>
</feature>
<evidence type="ECO:0000313" key="4">
    <source>
        <dbReference type="Proteomes" id="UP000620104"/>
    </source>
</evidence>
<evidence type="ECO:0000313" key="3">
    <source>
        <dbReference type="EMBL" id="GHJ88555.1"/>
    </source>
</evidence>
<keyword evidence="2" id="KW-0472">Membrane</keyword>
<comment type="caution">
    <text evidence="3">The sequence shown here is derived from an EMBL/GenBank/DDBJ whole genome shotgun (WGS) entry which is preliminary data.</text>
</comment>
<name>A0A8H3YG85_9TREE</name>